<proteinExistence type="predicted"/>
<feature type="transmembrane region" description="Helical" evidence="2">
    <location>
        <begin position="50"/>
        <end position="68"/>
    </location>
</feature>
<dbReference type="GeneID" id="41998797"/>
<keyword evidence="2" id="KW-1133">Transmembrane helix</keyword>
<dbReference type="EMBL" id="QKXC01000232">
    <property type="protein sequence ID" value="RBR10658.1"/>
    <property type="molecule type" value="Genomic_DNA"/>
</dbReference>
<feature type="compositionally biased region" description="Basic and acidic residues" evidence="1">
    <location>
        <begin position="370"/>
        <end position="396"/>
    </location>
</feature>
<evidence type="ECO:0000313" key="4">
    <source>
        <dbReference type="Proteomes" id="UP000253153"/>
    </source>
</evidence>
<evidence type="ECO:0000256" key="1">
    <source>
        <dbReference type="SAM" id="MobiDB-lite"/>
    </source>
</evidence>
<feature type="region of interest" description="Disordered" evidence="1">
    <location>
        <begin position="354"/>
        <end position="396"/>
    </location>
</feature>
<organism evidence="3 4">
    <name type="scientific">Fusarium coffeatum</name>
    <dbReference type="NCBI Taxonomy" id="231269"/>
    <lineage>
        <taxon>Eukaryota</taxon>
        <taxon>Fungi</taxon>
        <taxon>Dikarya</taxon>
        <taxon>Ascomycota</taxon>
        <taxon>Pezizomycotina</taxon>
        <taxon>Sordariomycetes</taxon>
        <taxon>Hypocreomycetidae</taxon>
        <taxon>Hypocreales</taxon>
        <taxon>Nectriaceae</taxon>
        <taxon>Fusarium</taxon>
        <taxon>Fusarium incarnatum-equiseti species complex</taxon>
    </lineage>
</organism>
<reference evidence="3 4" key="1">
    <citation type="submission" date="2018-06" db="EMBL/GenBank/DDBJ databases">
        <title>Fusarium incarnatum-equiseti species complex species 28.</title>
        <authorList>
            <person name="Gardiner D.M."/>
        </authorList>
    </citation>
    <scope>NUCLEOTIDE SEQUENCE [LARGE SCALE GENOMIC DNA]</scope>
    <source>
        <strain evidence="3 4">FIESC_28</strain>
    </source>
</reference>
<evidence type="ECO:0000256" key="2">
    <source>
        <dbReference type="SAM" id="Phobius"/>
    </source>
</evidence>
<dbReference type="RefSeq" id="XP_031012423.1">
    <property type="nucleotide sequence ID" value="XM_031163501.1"/>
</dbReference>
<evidence type="ECO:0000313" key="3">
    <source>
        <dbReference type="EMBL" id="RBR10658.1"/>
    </source>
</evidence>
<name>A0A366R2C3_9HYPO</name>
<keyword evidence="2" id="KW-0472">Membrane</keyword>
<comment type="caution">
    <text evidence="3">The sequence shown here is derived from an EMBL/GenBank/DDBJ whole genome shotgun (WGS) entry which is preliminary data.</text>
</comment>
<keyword evidence="4" id="KW-1185">Reference proteome</keyword>
<accession>A0A366R2C3</accession>
<protein>
    <submittedName>
        <fullName evidence="3">Uncharacterized protein</fullName>
    </submittedName>
</protein>
<dbReference type="OrthoDB" id="5278722at2759"/>
<gene>
    <name evidence="3" type="ORF">FIESC28_09364</name>
</gene>
<dbReference type="AlphaFoldDB" id="A0A366R2C3"/>
<dbReference type="Proteomes" id="UP000253153">
    <property type="component" value="Unassembled WGS sequence"/>
</dbReference>
<keyword evidence="2" id="KW-0812">Transmembrane</keyword>
<sequence length="524" mass="59743">MINTLWKSPAELDHQLPGRRESQDSVMSRLGGKNVFVFCSSRIWRGAPKLLFLIGVIFFTSFLILGILPDRLSGGRLGSGYRGIFPWGKYEPQPDRNMRIVVFGSPDVVGNVNGSPSGRKAWTEELCDELECTFYLSFVPETQLNRGLISNRLYDETVRDLLNTTKFTNVKEKPAFDFNYIDSQYPTPSEVPDLATQVKSFLEMPPPEKTPRETLWVFSFGTWEVWNMAAMPRKESEDAITTMVRQILDQAEVLYERSLDPTSIAYSDFWTNATEAQISELTAPGALDKVDRRRFESFRILVPMIFDLSLTPGWQGRQKPPAPNTVVEQTRNAAELTKYWNQEVDFALAEWKERTTKKPKRPTTDAEASEMNKRTESVESTKHGEDAKEPAKMTSENERVIQAPYPMRNGLMVDVGQAVLDAMTEGEMERAAVVDLRGRGTLSGNDSMRFSDVWTPCVRGDMTDLTIDEKQITPECEIEHDHLFYDSFTISERAMKGVIKAILEDVKEELFKPEEKRGWLYGSW</sequence>